<feature type="domain" description="Methyltransferase type 11" evidence="1">
    <location>
        <begin position="50"/>
        <end position="145"/>
    </location>
</feature>
<dbReference type="AlphaFoldDB" id="A0A176RSP4"/>
<dbReference type="PANTHER" id="PTHR45036:SF1">
    <property type="entry name" value="METHYLTRANSFERASE LIKE 7A"/>
    <property type="match status" value="1"/>
</dbReference>
<reference evidence="2 3" key="1">
    <citation type="submission" date="2016-05" db="EMBL/GenBank/DDBJ databases">
        <title>Single-cell genome of chain-forming Candidatus Thiomargarita nelsonii and comparison to other large sulfur-oxidizing bacteria.</title>
        <authorList>
            <person name="Winkel M."/>
            <person name="Salman V."/>
            <person name="Woyke T."/>
            <person name="Schulz-Vogt H."/>
            <person name="Richter M."/>
            <person name="Flood B."/>
            <person name="Bailey J."/>
            <person name="Amann R."/>
            <person name="Mussmann M."/>
        </authorList>
    </citation>
    <scope>NUCLEOTIDE SEQUENCE [LARGE SCALE GENOMIC DNA]</scope>
    <source>
        <strain evidence="2 3">THI036</strain>
    </source>
</reference>
<dbReference type="CDD" id="cd02440">
    <property type="entry name" value="AdoMet_MTases"/>
    <property type="match status" value="1"/>
</dbReference>
<evidence type="ECO:0000313" key="3">
    <source>
        <dbReference type="Proteomes" id="UP000076962"/>
    </source>
</evidence>
<keyword evidence="2" id="KW-0489">Methyltransferase</keyword>
<protein>
    <submittedName>
        <fullName evidence="2">Methyltransferase type 11</fullName>
        <ecNumber evidence="2">2.1.1.-</ecNumber>
    </submittedName>
</protein>
<accession>A0A176RSP4</accession>
<gene>
    <name evidence="2" type="ORF">THIOM_005613</name>
</gene>
<dbReference type="EC" id="2.1.1.-" evidence="2"/>
<sequence length="227" mass="25401">MRGRIREEKSMSIRSFMMAKFYDASMRAMEEAGLASWRSELLSCTHGNVLEIGSGTGANLQYYPDSLESLVVTEPDPHMLTILRENIANHSGNIRAERFNANDLQFLDDSFDTVVSTLVLCSVDSPEDTLNEIRRVLKPGGQLVFIEHVIAKETPKLIKWQKFFQPFWIYMCGNCHLTRDTEILISNAGFCFSKIDKLRSSGGPPIVSPTIKGIAINTTDQTCESGT</sequence>
<dbReference type="InterPro" id="IPR013216">
    <property type="entry name" value="Methyltransf_11"/>
</dbReference>
<dbReference type="PANTHER" id="PTHR45036">
    <property type="entry name" value="METHYLTRANSFERASE LIKE 7B"/>
    <property type="match status" value="1"/>
</dbReference>
<comment type="caution">
    <text evidence="2">The sequence shown here is derived from an EMBL/GenBank/DDBJ whole genome shotgun (WGS) entry which is preliminary data.</text>
</comment>
<proteinExistence type="predicted"/>
<keyword evidence="2" id="KW-0808">Transferase</keyword>
<dbReference type="InterPro" id="IPR029063">
    <property type="entry name" value="SAM-dependent_MTases_sf"/>
</dbReference>
<dbReference type="Pfam" id="PF08241">
    <property type="entry name" value="Methyltransf_11"/>
    <property type="match status" value="1"/>
</dbReference>
<organism evidence="2 3">
    <name type="scientific">Candidatus Thiomargarita nelsonii</name>
    <dbReference type="NCBI Taxonomy" id="1003181"/>
    <lineage>
        <taxon>Bacteria</taxon>
        <taxon>Pseudomonadati</taxon>
        <taxon>Pseudomonadota</taxon>
        <taxon>Gammaproteobacteria</taxon>
        <taxon>Thiotrichales</taxon>
        <taxon>Thiotrichaceae</taxon>
        <taxon>Thiomargarita</taxon>
    </lineage>
</organism>
<dbReference type="EMBL" id="LUTY01003089">
    <property type="protein sequence ID" value="OAD18781.1"/>
    <property type="molecule type" value="Genomic_DNA"/>
</dbReference>
<evidence type="ECO:0000259" key="1">
    <source>
        <dbReference type="Pfam" id="PF08241"/>
    </source>
</evidence>
<dbReference type="Gene3D" id="3.40.50.150">
    <property type="entry name" value="Vaccinia Virus protein VP39"/>
    <property type="match status" value="1"/>
</dbReference>
<keyword evidence="3" id="KW-1185">Reference proteome</keyword>
<name>A0A176RSP4_9GAMM</name>
<dbReference type="Proteomes" id="UP000076962">
    <property type="component" value="Unassembled WGS sequence"/>
</dbReference>
<dbReference type="InterPro" id="IPR052356">
    <property type="entry name" value="Thiol_S-MT"/>
</dbReference>
<dbReference type="SUPFAM" id="SSF53335">
    <property type="entry name" value="S-adenosyl-L-methionine-dependent methyltransferases"/>
    <property type="match status" value="1"/>
</dbReference>
<dbReference type="GO" id="GO:0032259">
    <property type="term" value="P:methylation"/>
    <property type="evidence" value="ECO:0007669"/>
    <property type="project" value="UniProtKB-KW"/>
</dbReference>
<dbReference type="GO" id="GO:0008757">
    <property type="term" value="F:S-adenosylmethionine-dependent methyltransferase activity"/>
    <property type="evidence" value="ECO:0007669"/>
    <property type="project" value="InterPro"/>
</dbReference>
<evidence type="ECO:0000313" key="2">
    <source>
        <dbReference type="EMBL" id="OAD18781.1"/>
    </source>
</evidence>